<dbReference type="PANTHER" id="PTHR36329">
    <property type="entry name" value="TRANSMEMBRANE PROTEIN"/>
    <property type="match status" value="1"/>
</dbReference>
<keyword evidence="3" id="KW-1185">Reference proteome</keyword>
<gene>
    <name evidence="2" type="ORF">CARUB_v100096331mg</name>
</gene>
<feature type="non-terminal residue" evidence="2">
    <location>
        <position position="1"/>
    </location>
</feature>
<dbReference type="PANTHER" id="PTHR36329:SF1">
    <property type="entry name" value="TRANSMEMBRANE PROTEIN"/>
    <property type="match status" value="1"/>
</dbReference>
<reference evidence="3" key="1">
    <citation type="journal article" date="2013" name="Nat. Genet.">
        <title>The Capsella rubella genome and the genomic consequences of rapid mating system evolution.</title>
        <authorList>
            <person name="Slotte T."/>
            <person name="Hazzouri K.M."/>
            <person name="Agren J.A."/>
            <person name="Koenig D."/>
            <person name="Maumus F."/>
            <person name="Guo Y.L."/>
            <person name="Steige K."/>
            <person name="Platts A.E."/>
            <person name="Escobar J.S."/>
            <person name="Newman L.K."/>
            <person name="Wang W."/>
            <person name="Mandakova T."/>
            <person name="Vello E."/>
            <person name="Smith L.M."/>
            <person name="Henz S.R."/>
            <person name="Steffen J."/>
            <person name="Takuno S."/>
            <person name="Brandvain Y."/>
            <person name="Coop G."/>
            <person name="Andolfatto P."/>
            <person name="Hu T.T."/>
            <person name="Blanchette M."/>
            <person name="Clark R.M."/>
            <person name="Quesneville H."/>
            <person name="Nordborg M."/>
            <person name="Gaut B.S."/>
            <person name="Lysak M.A."/>
            <person name="Jenkins J."/>
            <person name="Grimwood J."/>
            <person name="Chapman J."/>
            <person name="Prochnik S."/>
            <person name="Shu S."/>
            <person name="Rokhsar D."/>
            <person name="Schmutz J."/>
            <person name="Weigel D."/>
            <person name="Wright S.I."/>
        </authorList>
    </citation>
    <scope>NUCLEOTIDE SEQUENCE [LARGE SCALE GENOMIC DNA]</scope>
    <source>
        <strain evidence="3">cv. Monte Gargano</strain>
    </source>
</reference>
<protein>
    <submittedName>
        <fullName evidence="2">Uncharacterized protein</fullName>
    </submittedName>
</protein>
<organism evidence="2 3">
    <name type="scientific">Capsella rubella</name>
    <dbReference type="NCBI Taxonomy" id="81985"/>
    <lineage>
        <taxon>Eukaryota</taxon>
        <taxon>Viridiplantae</taxon>
        <taxon>Streptophyta</taxon>
        <taxon>Embryophyta</taxon>
        <taxon>Tracheophyta</taxon>
        <taxon>Spermatophyta</taxon>
        <taxon>Magnoliopsida</taxon>
        <taxon>eudicotyledons</taxon>
        <taxon>Gunneridae</taxon>
        <taxon>Pentapetalae</taxon>
        <taxon>rosids</taxon>
        <taxon>malvids</taxon>
        <taxon>Brassicales</taxon>
        <taxon>Brassicaceae</taxon>
        <taxon>Camelineae</taxon>
        <taxon>Capsella</taxon>
    </lineage>
</organism>
<sequence length="70" mass="7923">KCEASHLSHSSPEIKSFLSSSSSLMEESQGINGVDDSYRHLPVLYLTFLSIWSLSACSWTVNTFKNRHFQ</sequence>
<evidence type="ECO:0000313" key="2">
    <source>
        <dbReference type="EMBL" id="EOA37801.1"/>
    </source>
</evidence>
<feature type="non-terminal residue" evidence="2">
    <location>
        <position position="70"/>
    </location>
</feature>
<accession>R0GPU2</accession>
<keyword evidence="1" id="KW-0812">Transmembrane</keyword>
<feature type="transmembrane region" description="Helical" evidence="1">
    <location>
        <begin position="43"/>
        <end position="64"/>
    </location>
</feature>
<evidence type="ECO:0000313" key="3">
    <source>
        <dbReference type="Proteomes" id="UP000029121"/>
    </source>
</evidence>
<name>R0GPU2_9BRAS</name>
<dbReference type="AlphaFoldDB" id="R0GPU2"/>
<dbReference type="EMBL" id="KB870805">
    <property type="protein sequence ID" value="EOA37801.1"/>
    <property type="molecule type" value="Genomic_DNA"/>
</dbReference>
<dbReference type="Proteomes" id="UP000029121">
    <property type="component" value="Unassembled WGS sequence"/>
</dbReference>
<evidence type="ECO:0000256" key="1">
    <source>
        <dbReference type="SAM" id="Phobius"/>
    </source>
</evidence>
<proteinExistence type="predicted"/>
<keyword evidence="1" id="KW-1133">Transmembrane helix</keyword>
<keyword evidence="1" id="KW-0472">Membrane</keyword>